<proteinExistence type="predicted"/>
<dbReference type="InParanoid" id="A0A067R9P8"/>
<dbReference type="Proteomes" id="UP000027135">
    <property type="component" value="Unassembled WGS sequence"/>
</dbReference>
<protein>
    <submittedName>
        <fullName evidence="1">Uncharacterized protein</fullName>
    </submittedName>
</protein>
<sequence>MAEAVGMLVNDTSENSMADSLNLNIEELDDAEYDIPPVDCTPTLESILNNLEDQASLSEDEMSSSFVPATEVSLQVIWTGRQ</sequence>
<evidence type="ECO:0000313" key="2">
    <source>
        <dbReference type="Proteomes" id="UP000027135"/>
    </source>
</evidence>
<dbReference type="AlphaFoldDB" id="A0A067R9P8"/>
<name>A0A067R9P8_ZOONE</name>
<organism evidence="1 2">
    <name type="scientific">Zootermopsis nevadensis</name>
    <name type="common">Dampwood termite</name>
    <dbReference type="NCBI Taxonomy" id="136037"/>
    <lineage>
        <taxon>Eukaryota</taxon>
        <taxon>Metazoa</taxon>
        <taxon>Ecdysozoa</taxon>
        <taxon>Arthropoda</taxon>
        <taxon>Hexapoda</taxon>
        <taxon>Insecta</taxon>
        <taxon>Pterygota</taxon>
        <taxon>Neoptera</taxon>
        <taxon>Polyneoptera</taxon>
        <taxon>Dictyoptera</taxon>
        <taxon>Blattodea</taxon>
        <taxon>Blattoidea</taxon>
        <taxon>Termitoidae</taxon>
        <taxon>Termopsidae</taxon>
        <taxon>Zootermopsis</taxon>
    </lineage>
</organism>
<gene>
    <name evidence="1" type="ORF">L798_05191</name>
</gene>
<dbReference type="EMBL" id="KK852609">
    <property type="protein sequence ID" value="KDR20303.1"/>
    <property type="molecule type" value="Genomic_DNA"/>
</dbReference>
<reference evidence="1 2" key="1">
    <citation type="journal article" date="2014" name="Nat. Commun.">
        <title>Molecular traces of alternative social organization in a termite genome.</title>
        <authorList>
            <person name="Terrapon N."/>
            <person name="Li C."/>
            <person name="Robertson H.M."/>
            <person name="Ji L."/>
            <person name="Meng X."/>
            <person name="Booth W."/>
            <person name="Chen Z."/>
            <person name="Childers C.P."/>
            <person name="Glastad K.M."/>
            <person name="Gokhale K."/>
            <person name="Gowin J."/>
            <person name="Gronenberg W."/>
            <person name="Hermansen R.A."/>
            <person name="Hu H."/>
            <person name="Hunt B.G."/>
            <person name="Huylmans A.K."/>
            <person name="Khalil S.M."/>
            <person name="Mitchell R.D."/>
            <person name="Munoz-Torres M.C."/>
            <person name="Mustard J.A."/>
            <person name="Pan H."/>
            <person name="Reese J.T."/>
            <person name="Scharf M.E."/>
            <person name="Sun F."/>
            <person name="Vogel H."/>
            <person name="Xiao J."/>
            <person name="Yang W."/>
            <person name="Yang Z."/>
            <person name="Yang Z."/>
            <person name="Zhou J."/>
            <person name="Zhu J."/>
            <person name="Brent C.S."/>
            <person name="Elsik C.G."/>
            <person name="Goodisman M.A."/>
            <person name="Liberles D.A."/>
            <person name="Roe R.M."/>
            <person name="Vargo E.L."/>
            <person name="Vilcinskas A."/>
            <person name="Wang J."/>
            <person name="Bornberg-Bauer E."/>
            <person name="Korb J."/>
            <person name="Zhang G."/>
            <person name="Liebig J."/>
        </authorList>
    </citation>
    <scope>NUCLEOTIDE SEQUENCE [LARGE SCALE GENOMIC DNA]</scope>
    <source>
        <tissue evidence="1">Whole organism</tissue>
    </source>
</reference>
<accession>A0A067R9P8</accession>
<evidence type="ECO:0000313" key="1">
    <source>
        <dbReference type="EMBL" id="KDR20303.1"/>
    </source>
</evidence>
<dbReference type="STRING" id="136037.A0A067R9P8"/>
<keyword evidence="2" id="KW-1185">Reference proteome</keyword>